<feature type="domain" description="CsbD-like" evidence="3">
    <location>
        <begin position="6"/>
        <end position="57"/>
    </location>
</feature>
<proteinExistence type="inferred from homology"/>
<feature type="compositionally biased region" description="Basic and acidic residues" evidence="2">
    <location>
        <begin position="37"/>
        <end position="58"/>
    </location>
</feature>
<reference evidence="4 5" key="1">
    <citation type="journal article" date="2019" name="Int. J. Syst. Evol. Microbiol.">
        <title>The Global Catalogue of Microorganisms (GCM) 10K type strain sequencing project: providing services to taxonomists for standard genome sequencing and annotation.</title>
        <authorList>
            <consortium name="The Broad Institute Genomics Platform"/>
            <consortium name="The Broad Institute Genome Sequencing Center for Infectious Disease"/>
            <person name="Wu L."/>
            <person name="Ma J."/>
        </authorList>
    </citation>
    <scope>NUCLEOTIDE SEQUENCE [LARGE SCALE GENOMIC DNA]</scope>
    <source>
        <strain evidence="4 5">JCM 10649</strain>
    </source>
</reference>
<feature type="compositionally biased region" description="Basic and acidic residues" evidence="2">
    <location>
        <begin position="1"/>
        <end position="14"/>
    </location>
</feature>
<evidence type="ECO:0000259" key="3">
    <source>
        <dbReference type="Pfam" id="PF05532"/>
    </source>
</evidence>
<dbReference type="Proteomes" id="UP001499895">
    <property type="component" value="Unassembled WGS sequence"/>
</dbReference>
<keyword evidence="5" id="KW-1185">Reference proteome</keyword>
<gene>
    <name evidence="4" type="ORF">GCM10009544_23670</name>
</gene>
<accession>A0ABN0ZVN7</accession>
<feature type="region of interest" description="Disordered" evidence="2">
    <location>
        <begin position="1"/>
        <end position="58"/>
    </location>
</feature>
<dbReference type="InterPro" id="IPR036629">
    <property type="entry name" value="YjbJ_sf"/>
</dbReference>
<dbReference type="EMBL" id="BAAAHB010000019">
    <property type="protein sequence ID" value="GAA0460383.1"/>
    <property type="molecule type" value="Genomic_DNA"/>
</dbReference>
<dbReference type="InterPro" id="IPR008462">
    <property type="entry name" value="CsbD"/>
</dbReference>
<organism evidence="4 5">
    <name type="scientific">Streptomyces stramineus</name>
    <dbReference type="NCBI Taxonomy" id="173861"/>
    <lineage>
        <taxon>Bacteria</taxon>
        <taxon>Bacillati</taxon>
        <taxon>Actinomycetota</taxon>
        <taxon>Actinomycetes</taxon>
        <taxon>Kitasatosporales</taxon>
        <taxon>Streptomycetaceae</taxon>
        <taxon>Streptomyces</taxon>
    </lineage>
</organism>
<sequence>MMSASEKAKAKTEQVKGTVKKQAGRTVGNDSKAAEGQGEKSKGDLRSAKEKAKDAFDD</sequence>
<evidence type="ECO:0000256" key="1">
    <source>
        <dbReference type="ARBA" id="ARBA00009129"/>
    </source>
</evidence>
<comment type="similarity">
    <text evidence="1">Belongs to the UPF0337 (CsbD) family.</text>
</comment>
<dbReference type="SUPFAM" id="SSF69047">
    <property type="entry name" value="Hypothetical protein YjbJ"/>
    <property type="match status" value="1"/>
</dbReference>
<evidence type="ECO:0000256" key="2">
    <source>
        <dbReference type="SAM" id="MobiDB-lite"/>
    </source>
</evidence>
<dbReference type="Pfam" id="PF05532">
    <property type="entry name" value="CsbD"/>
    <property type="match status" value="1"/>
</dbReference>
<comment type="caution">
    <text evidence="4">The sequence shown here is derived from an EMBL/GenBank/DDBJ whole genome shotgun (WGS) entry which is preliminary data.</text>
</comment>
<dbReference type="Gene3D" id="1.10.1470.10">
    <property type="entry name" value="YjbJ"/>
    <property type="match status" value="1"/>
</dbReference>
<protein>
    <recommendedName>
        <fullName evidence="3">CsbD-like domain-containing protein</fullName>
    </recommendedName>
</protein>
<name>A0ABN0ZVN7_9ACTN</name>
<evidence type="ECO:0000313" key="4">
    <source>
        <dbReference type="EMBL" id="GAA0460383.1"/>
    </source>
</evidence>
<evidence type="ECO:0000313" key="5">
    <source>
        <dbReference type="Proteomes" id="UP001499895"/>
    </source>
</evidence>